<comment type="caution">
    <text evidence="4">The sequence shown here is derived from an EMBL/GenBank/DDBJ whole genome shotgun (WGS) entry which is preliminary data.</text>
</comment>
<dbReference type="Proteomes" id="UP001161325">
    <property type="component" value="Unassembled WGS sequence"/>
</dbReference>
<dbReference type="PANTHER" id="PTHR43179:SF12">
    <property type="entry name" value="GALACTOFURANOSYLTRANSFERASE GLFT2"/>
    <property type="match status" value="1"/>
</dbReference>
<dbReference type="AlphaFoldDB" id="A0AA37QCY6"/>
<evidence type="ECO:0000313" key="5">
    <source>
        <dbReference type="Proteomes" id="UP001161325"/>
    </source>
</evidence>
<evidence type="ECO:0000256" key="1">
    <source>
        <dbReference type="ARBA" id="ARBA00006739"/>
    </source>
</evidence>
<evidence type="ECO:0000313" key="4">
    <source>
        <dbReference type="EMBL" id="GLC27466.1"/>
    </source>
</evidence>
<protein>
    <recommendedName>
        <fullName evidence="6">N-acetylglucosaminyl-diphospho-decaprenol L-rhamnosyltransferase</fullName>
    </recommendedName>
</protein>
<comment type="similarity">
    <text evidence="1">Belongs to the glycosyltransferase 2 family.</text>
</comment>
<gene>
    <name evidence="4" type="ORF">rosag_39790</name>
</gene>
<organism evidence="4 5">
    <name type="scientific">Roseisolibacter agri</name>
    <dbReference type="NCBI Taxonomy" id="2014610"/>
    <lineage>
        <taxon>Bacteria</taxon>
        <taxon>Pseudomonadati</taxon>
        <taxon>Gemmatimonadota</taxon>
        <taxon>Gemmatimonadia</taxon>
        <taxon>Gemmatimonadales</taxon>
        <taxon>Gemmatimonadaceae</taxon>
        <taxon>Roseisolibacter</taxon>
    </lineage>
</organism>
<evidence type="ECO:0008006" key="6">
    <source>
        <dbReference type="Google" id="ProtNLM"/>
    </source>
</evidence>
<dbReference type="CDD" id="cd04186">
    <property type="entry name" value="GT_2_like_c"/>
    <property type="match status" value="1"/>
</dbReference>
<reference evidence="4" key="1">
    <citation type="submission" date="2022-08" db="EMBL/GenBank/DDBJ databases">
        <title>Draft genome sequencing of Roseisolibacter agri AW1220.</title>
        <authorList>
            <person name="Tobiishi Y."/>
            <person name="Tonouchi A."/>
        </authorList>
    </citation>
    <scope>NUCLEOTIDE SEQUENCE</scope>
    <source>
        <strain evidence="4">AW1220</strain>
    </source>
</reference>
<dbReference type="Pfam" id="PF13641">
    <property type="entry name" value="Glyco_tranf_2_3"/>
    <property type="match status" value="1"/>
</dbReference>
<dbReference type="InterPro" id="IPR029044">
    <property type="entry name" value="Nucleotide-diphossugar_trans"/>
</dbReference>
<keyword evidence="5" id="KW-1185">Reference proteome</keyword>
<dbReference type="EMBL" id="BRXS01000006">
    <property type="protein sequence ID" value="GLC27466.1"/>
    <property type="molecule type" value="Genomic_DNA"/>
</dbReference>
<dbReference type="SUPFAM" id="SSF53448">
    <property type="entry name" value="Nucleotide-diphospho-sugar transferases"/>
    <property type="match status" value="1"/>
</dbReference>
<name>A0AA37QCY6_9BACT</name>
<evidence type="ECO:0000256" key="3">
    <source>
        <dbReference type="ARBA" id="ARBA00022679"/>
    </source>
</evidence>
<accession>A0AA37QCY6</accession>
<dbReference type="GO" id="GO:0016757">
    <property type="term" value="F:glycosyltransferase activity"/>
    <property type="evidence" value="ECO:0007669"/>
    <property type="project" value="UniProtKB-KW"/>
</dbReference>
<proteinExistence type="inferred from homology"/>
<dbReference type="Gene3D" id="3.90.550.10">
    <property type="entry name" value="Spore Coat Polysaccharide Biosynthesis Protein SpsA, Chain A"/>
    <property type="match status" value="1"/>
</dbReference>
<sequence>MTARPEEQALDADTTRTTAAHVVVIVLNWNGEDDTAACLESLARCDWPRLTVLLVDNGSPDGSGARLHARFPELPYLQTGANLGYTGGNNRGFEWALAHGADHVVVLNNDTVVEPDLITHLVEAAEADARVGGVAPKIFVHGEPDTLWYAGGDLALARGAGLHRAEYAPDRGHDAPAPVTFMTGCCFLITRHALETVSGFEESFFAYNEDVDLSYRLREAGFALVYEPRARLAHKVPPAGAEPSPFQIAQRDRNRRRFMALRAGPLVRARFAAWFYATRVGLLARYALRGDWARARAIVRGALT</sequence>
<dbReference type="PANTHER" id="PTHR43179">
    <property type="entry name" value="RHAMNOSYLTRANSFERASE WBBL"/>
    <property type="match status" value="1"/>
</dbReference>
<evidence type="ECO:0000256" key="2">
    <source>
        <dbReference type="ARBA" id="ARBA00022676"/>
    </source>
</evidence>
<keyword evidence="3" id="KW-0808">Transferase</keyword>
<keyword evidence="2" id="KW-0328">Glycosyltransferase</keyword>
<dbReference type="RefSeq" id="WP_284351905.1">
    <property type="nucleotide sequence ID" value="NZ_BRXS01000006.1"/>
</dbReference>